<reference evidence="1 2" key="1">
    <citation type="submission" date="2007-07" db="EMBL/GenBank/DDBJ databases">
        <title>Complete sequence of chromosome of Xanthobacter autotrophicus Py2.</title>
        <authorList>
            <consortium name="US DOE Joint Genome Institute"/>
            <person name="Copeland A."/>
            <person name="Lucas S."/>
            <person name="Lapidus A."/>
            <person name="Barry K."/>
            <person name="Glavina del Rio T."/>
            <person name="Hammon N."/>
            <person name="Israni S."/>
            <person name="Dalin E."/>
            <person name="Tice H."/>
            <person name="Pitluck S."/>
            <person name="Sims D."/>
            <person name="Brettin T."/>
            <person name="Bruce D."/>
            <person name="Detter J.C."/>
            <person name="Han C."/>
            <person name="Tapia R."/>
            <person name="Brainard J."/>
            <person name="Schmutz J."/>
            <person name="Larimer F."/>
            <person name="Land M."/>
            <person name="Hauser L."/>
            <person name="Kyrpides N."/>
            <person name="Kim E."/>
            <person name="Ensigns S.A."/>
            <person name="Richardson P."/>
        </authorList>
    </citation>
    <scope>NUCLEOTIDE SEQUENCE [LARGE SCALE GENOMIC DNA]</scope>
    <source>
        <strain evidence="2">ATCC BAA-1158 / Py2</strain>
    </source>
</reference>
<dbReference type="AlphaFoldDB" id="A7ILD1"/>
<protein>
    <submittedName>
        <fullName evidence="1">Uncharacterized protein</fullName>
    </submittedName>
</protein>
<accession>A7ILD1</accession>
<keyword evidence="2" id="KW-1185">Reference proteome</keyword>
<dbReference type="eggNOG" id="ENOG5033NMU">
    <property type="taxonomic scope" value="Bacteria"/>
</dbReference>
<name>A7ILD1_XANP2</name>
<dbReference type="STRING" id="78245.Xaut_3596"/>
<proteinExistence type="predicted"/>
<evidence type="ECO:0000313" key="1">
    <source>
        <dbReference type="EMBL" id="ABS68824.1"/>
    </source>
</evidence>
<sequence>MAIRFPVEPRDIPPDKAARRLHLSLPEFEAARPRLERRGFPPPDPDTGMYDLKAIDAWMDKRNHLTAPREARDAQGLMRDRISRL</sequence>
<dbReference type="KEGG" id="xau:Xaut_3596"/>
<dbReference type="HOGENOM" id="CLU_2511872_0_0_5"/>
<evidence type="ECO:0000313" key="2">
    <source>
        <dbReference type="Proteomes" id="UP000002417"/>
    </source>
</evidence>
<gene>
    <name evidence="1" type="ordered locus">Xaut_3596</name>
</gene>
<dbReference type="EMBL" id="CP000781">
    <property type="protein sequence ID" value="ABS68824.1"/>
    <property type="molecule type" value="Genomic_DNA"/>
</dbReference>
<organism evidence="1 2">
    <name type="scientific">Xanthobacter autotrophicus (strain ATCC BAA-1158 / Py2)</name>
    <dbReference type="NCBI Taxonomy" id="78245"/>
    <lineage>
        <taxon>Bacteria</taxon>
        <taxon>Pseudomonadati</taxon>
        <taxon>Pseudomonadota</taxon>
        <taxon>Alphaproteobacteria</taxon>
        <taxon>Hyphomicrobiales</taxon>
        <taxon>Xanthobacteraceae</taxon>
        <taxon>Xanthobacter</taxon>
    </lineage>
</organism>
<dbReference type="Proteomes" id="UP000002417">
    <property type="component" value="Chromosome"/>
</dbReference>